<evidence type="ECO:0000256" key="7">
    <source>
        <dbReference type="SAM" id="Phobius"/>
    </source>
</evidence>
<dbReference type="InterPro" id="IPR036640">
    <property type="entry name" value="ABC1_TM_sf"/>
</dbReference>
<keyword evidence="6 7" id="KW-0472">Membrane</keyword>
<dbReference type="InterPro" id="IPR011527">
    <property type="entry name" value="ABC1_TM_dom"/>
</dbReference>
<gene>
    <name evidence="9" type="ORF">ALC57_07134</name>
</gene>
<dbReference type="FunFam" id="1.20.1560.10:FF:000229">
    <property type="entry name" value="ABC transporter, putative"/>
    <property type="match status" value="1"/>
</dbReference>
<dbReference type="SUPFAM" id="SSF52540">
    <property type="entry name" value="P-loop containing nucleoside triphosphate hydrolases"/>
    <property type="match status" value="1"/>
</dbReference>
<dbReference type="AlphaFoldDB" id="A0A151J8B6"/>
<dbReference type="SUPFAM" id="SSF90123">
    <property type="entry name" value="ABC transporter transmembrane region"/>
    <property type="match status" value="1"/>
</dbReference>
<organism evidence="9 10">
    <name type="scientific">Trachymyrmex cornetzi</name>
    <dbReference type="NCBI Taxonomy" id="471704"/>
    <lineage>
        <taxon>Eukaryota</taxon>
        <taxon>Metazoa</taxon>
        <taxon>Ecdysozoa</taxon>
        <taxon>Arthropoda</taxon>
        <taxon>Hexapoda</taxon>
        <taxon>Insecta</taxon>
        <taxon>Pterygota</taxon>
        <taxon>Neoptera</taxon>
        <taxon>Endopterygota</taxon>
        <taxon>Hymenoptera</taxon>
        <taxon>Apocrita</taxon>
        <taxon>Aculeata</taxon>
        <taxon>Formicoidea</taxon>
        <taxon>Formicidae</taxon>
        <taxon>Myrmicinae</taxon>
        <taxon>Trachymyrmex</taxon>
    </lineage>
</organism>
<name>A0A151J8B6_9HYME</name>
<evidence type="ECO:0000313" key="10">
    <source>
        <dbReference type="Proteomes" id="UP000078492"/>
    </source>
</evidence>
<protein>
    <recommendedName>
        <fullName evidence="8">ABC transmembrane type-1 domain-containing protein</fullName>
    </recommendedName>
</protein>
<keyword evidence="4" id="KW-0067">ATP-binding</keyword>
<evidence type="ECO:0000256" key="1">
    <source>
        <dbReference type="ARBA" id="ARBA00022448"/>
    </source>
</evidence>
<reference evidence="9 10" key="1">
    <citation type="submission" date="2015-09" db="EMBL/GenBank/DDBJ databases">
        <title>Trachymyrmex cornetzi WGS genome.</title>
        <authorList>
            <person name="Nygaard S."/>
            <person name="Hu H."/>
            <person name="Boomsma J."/>
            <person name="Zhang G."/>
        </authorList>
    </citation>
    <scope>NUCLEOTIDE SEQUENCE [LARGE SCALE GENOMIC DNA]</scope>
    <source>
        <strain evidence="9">Tcor2-1</strain>
        <tissue evidence="9">Whole body</tissue>
    </source>
</reference>
<sequence length="273" mass="30713">METVDEMLPAVFIDCLQIGIALLGIIIVVATANVWLLIPTVLIGIVFYYMRIFYLATSRSVKRLEGITHSPVFVHLSATLQGLSTIRAFGAEAILTKEFDNYQDIHSSAWYIFILTSRAFGFWLDIFCVLYITLVTLSFLVLDNYSQGSMDGGFVGLAIMQSTGLTGMFQWGTRQSAELENQMTSVERILEYKKKFEKCTVLTIAHRLNTVMDSDRILVIDAENVVEFDHPYMLLQKDTGYLKSMVQETGKAMAEVLASVAHNCHQNRGFTAF</sequence>
<dbReference type="EMBL" id="KQ979602">
    <property type="protein sequence ID" value="KYN20535.1"/>
    <property type="molecule type" value="Genomic_DNA"/>
</dbReference>
<dbReference type="InterPro" id="IPR050173">
    <property type="entry name" value="ABC_transporter_C-like"/>
</dbReference>
<evidence type="ECO:0000256" key="4">
    <source>
        <dbReference type="ARBA" id="ARBA00022840"/>
    </source>
</evidence>
<feature type="domain" description="ABC transmembrane type-1" evidence="8">
    <location>
        <begin position="1"/>
        <end position="181"/>
    </location>
</feature>
<feature type="transmembrane region" description="Helical" evidence="7">
    <location>
        <begin position="154"/>
        <end position="173"/>
    </location>
</feature>
<dbReference type="Proteomes" id="UP000078492">
    <property type="component" value="Unassembled WGS sequence"/>
</dbReference>
<feature type="transmembrane region" description="Helical" evidence="7">
    <location>
        <begin position="7"/>
        <end position="28"/>
    </location>
</feature>
<keyword evidence="5 7" id="KW-1133">Transmembrane helix</keyword>
<evidence type="ECO:0000259" key="8">
    <source>
        <dbReference type="PROSITE" id="PS50929"/>
    </source>
</evidence>
<dbReference type="STRING" id="471704.A0A151J8B6"/>
<keyword evidence="3" id="KW-0547">Nucleotide-binding</keyword>
<feature type="transmembrane region" description="Helical" evidence="7">
    <location>
        <begin position="34"/>
        <end position="54"/>
    </location>
</feature>
<dbReference type="Gene3D" id="1.20.1560.10">
    <property type="entry name" value="ABC transporter type 1, transmembrane domain"/>
    <property type="match status" value="1"/>
</dbReference>
<evidence type="ECO:0000256" key="6">
    <source>
        <dbReference type="ARBA" id="ARBA00023136"/>
    </source>
</evidence>
<keyword evidence="2 7" id="KW-0812">Transmembrane</keyword>
<dbReference type="PANTHER" id="PTHR24223:SF448">
    <property type="entry name" value="FI20146P1-RELATED"/>
    <property type="match status" value="1"/>
</dbReference>
<dbReference type="InterPro" id="IPR027417">
    <property type="entry name" value="P-loop_NTPase"/>
</dbReference>
<dbReference type="GO" id="GO:0016020">
    <property type="term" value="C:membrane"/>
    <property type="evidence" value="ECO:0007669"/>
    <property type="project" value="InterPro"/>
</dbReference>
<dbReference type="GO" id="GO:0140359">
    <property type="term" value="F:ABC-type transporter activity"/>
    <property type="evidence" value="ECO:0007669"/>
    <property type="project" value="InterPro"/>
</dbReference>
<evidence type="ECO:0000313" key="9">
    <source>
        <dbReference type="EMBL" id="KYN20535.1"/>
    </source>
</evidence>
<proteinExistence type="predicted"/>
<evidence type="ECO:0000256" key="5">
    <source>
        <dbReference type="ARBA" id="ARBA00022989"/>
    </source>
</evidence>
<feature type="transmembrane region" description="Helical" evidence="7">
    <location>
        <begin position="122"/>
        <end position="142"/>
    </location>
</feature>
<evidence type="ECO:0000256" key="3">
    <source>
        <dbReference type="ARBA" id="ARBA00022741"/>
    </source>
</evidence>
<accession>A0A151J8B6</accession>
<keyword evidence="1" id="KW-0813">Transport</keyword>
<dbReference type="Pfam" id="PF00664">
    <property type="entry name" value="ABC_membrane"/>
    <property type="match status" value="1"/>
</dbReference>
<evidence type="ECO:0000256" key="2">
    <source>
        <dbReference type="ARBA" id="ARBA00022692"/>
    </source>
</evidence>
<keyword evidence="10" id="KW-1185">Reference proteome</keyword>
<dbReference type="PROSITE" id="PS50929">
    <property type="entry name" value="ABC_TM1F"/>
    <property type="match status" value="1"/>
</dbReference>
<dbReference type="GO" id="GO:0005524">
    <property type="term" value="F:ATP binding"/>
    <property type="evidence" value="ECO:0007669"/>
    <property type="project" value="UniProtKB-KW"/>
</dbReference>
<dbReference type="PANTHER" id="PTHR24223">
    <property type="entry name" value="ATP-BINDING CASSETTE SUB-FAMILY C"/>
    <property type="match status" value="1"/>
</dbReference>